<evidence type="ECO:0000256" key="1">
    <source>
        <dbReference type="ARBA" id="ARBA00006768"/>
    </source>
</evidence>
<comment type="caution">
    <text evidence="4">The sequence shown here is derived from an EMBL/GenBank/DDBJ whole genome shotgun (WGS) entry which is preliminary data.</text>
</comment>
<gene>
    <name evidence="4" type="ORF">RFI_21780</name>
</gene>
<dbReference type="InterPro" id="IPR012341">
    <property type="entry name" value="6hp_glycosidase-like_sf"/>
</dbReference>
<dbReference type="Pfam" id="PF03632">
    <property type="entry name" value="Glyco_hydro_65m"/>
    <property type="match status" value="1"/>
</dbReference>
<sequence>MIRILKLDGYFGQYWSADNVARINQTVLAHRQYRNLLLTIFEIDNSQNNDSIEVNIHNILGLNPNTADMNYGLTNCPSGISNYANNTYINCYSGLTLECEDTMSLESVYVITASPKFDDQVSIVLSPYQPKFISYFVSVLTTSLESSNPAKLATVLWNNYTRSLGSLLDSHIQQWELIWQNGRIDMDYLNDDTKIAQVAKNTYSSLYYIYSSIRSDWTFGLSPGGLASDAYNGHMFWDQGFHICTYIYIYIYFVVVYTYMYTYLMINMDVTLNKKKKKETWMYPSLLILQPDLAASALDYRYKRLDGALKNAQLTNYEGARFPWESAASGIEVCPITAPTGEYEVHISADIALAIRQYYQMSKDDAWISNYAPVIYDICDFWISRSIYNATCNCYEILDVIGPDEYNTNVNNSVYTNVAAMMTINFGIQLLTYFGQNASIPAEWSQFVQTIKIDFDDQLMYHPEFDGYNPSIEVKQADVAMFSVGWVELGNYTKADELFTLDYANIQPPFNIWTETASGGGAVNFITGAGGYLQTLLFGYPQLRIFDDYLSLNCSYLPYNMPFLHIHGIHYLGNSLAVNISLADGNIWFYIFAQIQNNSRSLQAVTYDNHVSPLQFNTPLKLLVQDQPIKIEQVSSSRTSNLYY</sequence>
<dbReference type="InterPro" id="IPR008928">
    <property type="entry name" value="6-hairpin_glycosidase_sf"/>
</dbReference>
<dbReference type="EMBL" id="ASPP01018982">
    <property type="protein sequence ID" value="ETO15584.1"/>
    <property type="molecule type" value="Genomic_DNA"/>
</dbReference>
<dbReference type="Gene3D" id="1.50.10.10">
    <property type="match status" value="2"/>
</dbReference>
<dbReference type="GO" id="GO:0005975">
    <property type="term" value="P:carbohydrate metabolic process"/>
    <property type="evidence" value="ECO:0007669"/>
    <property type="project" value="InterPro"/>
</dbReference>
<evidence type="ECO:0000313" key="5">
    <source>
        <dbReference type="Proteomes" id="UP000023152"/>
    </source>
</evidence>
<keyword evidence="2" id="KW-1133">Transmembrane helix</keyword>
<evidence type="ECO:0000256" key="2">
    <source>
        <dbReference type="SAM" id="Phobius"/>
    </source>
</evidence>
<feature type="domain" description="Glycoside hydrolase family 65 central catalytic" evidence="3">
    <location>
        <begin position="279"/>
        <end position="474"/>
    </location>
</feature>
<dbReference type="PANTHER" id="PTHR11051">
    <property type="entry name" value="GLYCOSYL HYDROLASE-RELATED"/>
    <property type="match status" value="1"/>
</dbReference>
<organism evidence="4 5">
    <name type="scientific">Reticulomyxa filosa</name>
    <dbReference type="NCBI Taxonomy" id="46433"/>
    <lineage>
        <taxon>Eukaryota</taxon>
        <taxon>Sar</taxon>
        <taxon>Rhizaria</taxon>
        <taxon>Retaria</taxon>
        <taxon>Foraminifera</taxon>
        <taxon>Monothalamids</taxon>
        <taxon>Reticulomyxidae</taxon>
        <taxon>Reticulomyxa</taxon>
    </lineage>
</organism>
<name>X6MNZ6_RETFI</name>
<dbReference type="AlphaFoldDB" id="X6MNZ6"/>
<dbReference type="SUPFAM" id="SSF48208">
    <property type="entry name" value="Six-hairpin glycosidases"/>
    <property type="match status" value="2"/>
</dbReference>
<feature type="transmembrane region" description="Helical" evidence="2">
    <location>
        <begin position="247"/>
        <end position="266"/>
    </location>
</feature>
<proteinExistence type="inferred from homology"/>
<evidence type="ECO:0000259" key="3">
    <source>
        <dbReference type="Pfam" id="PF03632"/>
    </source>
</evidence>
<dbReference type="Proteomes" id="UP000023152">
    <property type="component" value="Unassembled WGS sequence"/>
</dbReference>
<keyword evidence="2" id="KW-0472">Membrane</keyword>
<dbReference type="GO" id="GO:0004553">
    <property type="term" value="F:hydrolase activity, hydrolyzing O-glycosyl compounds"/>
    <property type="evidence" value="ECO:0007669"/>
    <property type="project" value="TreeGrafter"/>
</dbReference>
<dbReference type="InterPro" id="IPR005195">
    <property type="entry name" value="Glyco_hydro_65_M"/>
</dbReference>
<reference evidence="4 5" key="1">
    <citation type="journal article" date="2013" name="Curr. Biol.">
        <title>The Genome of the Foraminiferan Reticulomyxa filosa.</title>
        <authorList>
            <person name="Glockner G."/>
            <person name="Hulsmann N."/>
            <person name="Schleicher M."/>
            <person name="Noegel A.A."/>
            <person name="Eichinger L."/>
            <person name="Gallinger C."/>
            <person name="Pawlowski J."/>
            <person name="Sierra R."/>
            <person name="Euteneuer U."/>
            <person name="Pillet L."/>
            <person name="Moustafa A."/>
            <person name="Platzer M."/>
            <person name="Groth M."/>
            <person name="Szafranski K."/>
            <person name="Schliwa M."/>
        </authorList>
    </citation>
    <scope>NUCLEOTIDE SEQUENCE [LARGE SCALE GENOMIC DNA]</scope>
</reference>
<keyword evidence="5" id="KW-1185">Reference proteome</keyword>
<dbReference type="OrthoDB" id="200349at2759"/>
<evidence type="ECO:0000313" key="4">
    <source>
        <dbReference type="EMBL" id="ETO15584.1"/>
    </source>
</evidence>
<protein>
    <recommendedName>
        <fullName evidence="3">Glycoside hydrolase family 65 central catalytic domain-containing protein</fullName>
    </recommendedName>
</protein>
<comment type="similarity">
    <text evidence="1">Belongs to the glycosyl hydrolase 65 family.</text>
</comment>
<accession>X6MNZ6</accession>
<keyword evidence="2" id="KW-0812">Transmembrane</keyword>
<dbReference type="PANTHER" id="PTHR11051:SF8">
    <property type="entry name" value="PROTEIN-GLUCOSYLGALACTOSYLHYDROXYLYSINE GLUCOSIDASE"/>
    <property type="match status" value="1"/>
</dbReference>